<name>A0A1H5UJ04_9ACTN</name>
<evidence type="ECO:0000313" key="2">
    <source>
        <dbReference type="Proteomes" id="UP000236732"/>
    </source>
</evidence>
<dbReference type="OrthoDB" id="9772308at2"/>
<gene>
    <name evidence="1" type="ORF">SAMN05444920_101547</name>
</gene>
<dbReference type="RefSeq" id="WP_160150145.1">
    <property type="nucleotide sequence ID" value="NZ_FNVT01000001.1"/>
</dbReference>
<keyword evidence="2" id="KW-1185">Reference proteome</keyword>
<reference evidence="1 2" key="1">
    <citation type="submission" date="2016-10" db="EMBL/GenBank/DDBJ databases">
        <authorList>
            <person name="de Groot N.N."/>
        </authorList>
    </citation>
    <scope>NUCLEOTIDE SEQUENCE [LARGE SCALE GENOMIC DNA]</scope>
    <source>
        <strain evidence="1 2">CGMCC 4.7037</strain>
    </source>
</reference>
<dbReference type="EMBL" id="FNVT01000001">
    <property type="protein sequence ID" value="SEF75002.1"/>
    <property type="molecule type" value="Genomic_DNA"/>
</dbReference>
<protein>
    <submittedName>
        <fullName evidence="1">Uncharacterized protein</fullName>
    </submittedName>
</protein>
<organism evidence="1 2">
    <name type="scientific">Nonomuraea solani</name>
    <dbReference type="NCBI Taxonomy" id="1144553"/>
    <lineage>
        <taxon>Bacteria</taxon>
        <taxon>Bacillati</taxon>
        <taxon>Actinomycetota</taxon>
        <taxon>Actinomycetes</taxon>
        <taxon>Streptosporangiales</taxon>
        <taxon>Streptosporangiaceae</taxon>
        <taxon>Nonomuraea</taxon>
    </lineage>
</organism>
<accession>A0A1H5UJ04</accession>
<evidence type="ECO:0000313" key="1">
    <source>
        <dbReference type="EMBL" id="SEF75002.1"/>
    </source>
</evidence>
<dbReference type="AlphaFoldDB" id="A0A1H5UJ04"/>
<dbReference type="Proteomes" id="UP000236732">
    <property type="component" value="Unassembled WGS sequence"/>
</dbReference>
<sequence>MPPLAALTAADLLRWNRALGTDELGTIALLRASWSGSRLWNWASSQDPAEVWW</sequence>
<proteinExistence type="predicted"/>